<keyword evidence="5" id="KW-1185">Reference proteome</keyword>
<dbReference type="AlphaFoldDB" id="A0ABD5RMZ2"/>
<proteinExistence type="predicted"/>
<dbReference type="EMBL" id="JBHSQH010000001">
    <property type="protein sequence ID" value="MFC5971599.1"/>
    <property type="molecule type" value="Genomic_DNA"/>
</dbReference>
<evidence type="ECO:0000259" key="2">
    <source>
        <dbReference type="Pfam" id="PF01408"/>
    </source>
</evidence>
<dbReference type="SUPFAM" id="SSF51735">
    <property type="entry name" value="NAD(P)-binding Rossmann-fold domains"/>
    <property type="match status" value="1"/>
</dbReference>
<organism evidence="4 5">
    <name type="scientific">Halomarina salina</name>
    <dbReference type="NCBI Taxonomy" id="1872699"/>
    <lineage>
        <taxon>Archaea</taxon>
        <taxon>Methanobacteriati</taxon>
        <taxon>Methanobacteriota</taxon>
        <taxon>Stenosarchaea group</taxon>
        <taxon>Halobacteria</taxon>
        <taxon>Halobacteriales</taxon>
        <taxon>Natronomonadaceae</taxon>
        <taxon>Halomarina</taxon>
    </lineage>
</organism>
<keyword evidence="1" id="KW-0560">Oxidoreductase</keyword>
<dbReference type="InterPro" id="IPR000683">
    <property type="entry name" value="Gfo/Idh/MocA-like_OxRdtase_N"/>
</dbReference>
<evidence type="ECO:0000313" key="4">
    <source>
        <dbReference type="EMBL" id="MFC5971599.1"/>
    </source>
</evidence>
<dbReference type="Gene3D" id="3.40.50.720">
    <property type="entry name" value="NAD(P)-binding Rossmann-like Domain"/>
    <property type="match status" value="1"/>
</dbReference>
<dbReference type="InterPro" id="IPR055170">
    <property type="entry name" value="GFO_IDH_MocA-like_dom"/>
</dbReference>
<gene>
    <name evidence="4" type="ORF">ACFPYI_09675</name>
</gene>
<protein>
    <submittedName>
        <fullName evidence="4">Gfo/Idh/MocA family protein</fullName>
    </submittedName>
</protein>
<dbReference type="InterPro" id="IPR050463">
    <property type="entry name" value="Gfo/Idh/MocA_oxidrdct_glycsds"/>
</dbReference>
<dbReference type="Pfam" id="PF22725">
    <property type="entry name" value="GFO_IDH_MocA_C3"/>
    <property type="match status" value="1"/>
</dbReference>
<sequence length="379" mass="40756">MGHTEHSTDGAEDEVRLGLVGLGNIGRHHATQLQAVAEEMAVDLVGGMDIDGSARDSFGMEFGVATYDDHDLLYDAVDAVVVTTPNRFHEEYVVDALDAGLDVLVEKPLAHDLASAERIAAAARDSEGFCMVGFHNRFAAPARVLRNAIDEGRFGDLYHVEANYVRRRGIPGKGSWFTDHEVAGGGALVDIGTHAIDFALYMLDYPEVVEVSGVTRDAFGSDPDYTYLDQWGDSGEGVVDVEDSATAMLRCADGRTVSLEVAWAANRPENSEIVVRGSDAGASFDHETGDLTMYETSDHGAAHFADTTVETRDDPAHRAEQRRFVEAVRTGGPAPVSVEDGLTVQRVIDAIYRSSETGRAVRLDGAVEQVSSAQPSPTD</sequence>
<dbReference type="GO" id="GO:0016491">
    <property type="term" value="F:oxidoreductase activity"/>
    <property type="evidence" value="ECO:0007669"/>
    <property type="project" value="UniProtKB-KW"/>
</dbReference>
<dbReference type="SUPFAM" id="SSF55347">
    <property type="entry name" value="Glyceraldehyde-3-phosphate dehydrogenase-like, C-terminal domain"/>
    <property type="match status" value="1"/>
</dbReference>
<evidence type="ECO:0000256" key="1">
    <source>
        <dbReference type="ARBA" id="ARBA00023002"/>
    </source>
</evidence>
<evidence type="ECO:0000313" key="5">
    <source>
        <dbReference type="Proteomes" id="UP001596099"/>
    </source>
</evidence>
<dbReference type="PANTHER" id="PTHR43818">
    <property type="entry name" value="BCDNA.GH03377"/>
    <property type="match status" value="1"/>
</dbReference>
<feature type="domain" description="Gfo/Idh/MocA-like oxidoreductase N-terminal" evidence="2">
    <location>
        <begin position="16"/>
        <end position="134"/>
    </location>
</feature>
<reference evidence="4 5" key="1">
    <citation type="journal article" date="2019" name="Int. J. Syst. Evol. Microbiol.">
        <title>The Global Catalogue of Microorganisms (GCM) 10K type strain sequencing project: providing services to taxonomists for standard genome sequencing and annotation.</title>
        <authorList>
            <consortium name="The Broad Institute Genomics Platform"/>
            <consortium name="The Broad Institute Genome Sequencing Center for Infectious Disease"/>
            <person name="Wu L."/>
            <person name="Ma J."/>
        </authorList>
    </citation>
    <scope>NUCLEOTIDE SEQUENCE [LARGE SCALE GENOMIC DNA]</scope>
    <source>
        <strain evidence="4 5">CGMCC 1.12543</strain>
    </source>
</reference>
<dbReference type="RefSeq" id="WP_247414489.1">
    <property type="nucleotide sequence ID" value="NZ_JALLGW010000001.1"/>
</dbReference>
<evidence type="ECO:0000259" key="3">
    <source>
        <dbReference type="Pfam" id="PF22725"/>
    </source>
</evidence>
<dbReference type="PANTHER" id="PTHR43818:SF11">
    <property type="entry name" value="BCDNA.GH03377"/>
    <property type="match status" value="1"/>
</dbReference>
<dbReference type="Gene3D" id="3.30.360.10">
    <property type="entry name" value="Dihydrodipicolinate Reductase, domain 2"/>
    <property type="match status" value="1"/>
</dbReference>
<name>A0ABD5RMZ2_9EURY</name>
<dbReference type="InterPro" id="IPR036291">
    <property type="entry name" value="NAD(P)-bd_dom_sf"/>
</dbReference>
<dbReference type="Proteomes" id="UP001596099">
    <property type="component" value="Unassembled WGS sequence"/>
</dbReference>
<accession>A0ABD5RMZ2</accession>
<feature type="domain" description="GFO/IDH/MocA-like oxidoreductase" evidence="3">
    <location>
        <begin position="144"/>
        <end position="281"/>
    </location>
</feature>
<comment type="caution">
    <text evidence="4">The sequence shown here is derived from an EMBL/GenBank/DDBJ whole genome shotgun (WGS) entry which is preliminary data.</text>
</comment>
<dbReference type="Pfam" id="PF01408">
    <property type="entry name" value="GFO_IDH_MocA"/>
    <property type="match status" value="1"/>
</dbReference>